<dbReference type="OrthoDB" id="673128at2"/>
<dbReference type="PANTHER" id="PTHR44520:SF2">
    <property type="entry name" value="RESPONSE REGULATOR RCP1"/>
    <property type="match status" value="1"/>
</dbReference>
<keyword evidence="1" id="KW-0597">Phosphoprotein</keyword>
<name>A0A4U0F1P9_9FLAO</name>
<evidence type="ECO:0000313" key="4">
    <source>
        <dbReference type="Proteomes" id="UP000307657"/>
    </source>
</evidence>
<dbReference type="AlphaFoldDB" id="A0A4U0F1P9"/>
<dbReference type="Gene3D" id="3.40.50.2300">
    <property type="match status" value="1"/>
</dbReference>
<dbReference type="PANTHER" id="PTHR44520">
    <property type="entry name" value="RESPONSE REGULATOR RCP1-RELATED"/>
    <property type="match status" value="1"/>
</dbReference>
<feature type="domain" description="Response regulatory" evidence="2">
    <location>
        <begin position="6"/>
        <end position="134"/>
    </location>
</feature>
<sequence length="137" mass="15823">MKNIKHIIILDDNKIDCFINKKIISVIFPNIKTTVFNQGLDLINFFKKDITYKEIPIPNIILIDINMPFINGFECINQLSVLNTFKKNTIDVYFLSSSQNKEDISKALNIESCIGYINKPLTKNKLEEILIKTRKGN</sequence>
<dbReference type="Pfam" id="PF00072">
    <property type="entry name" value="Response_reg"/>
    <property type="match status" value="1"/>
</dbReference>
<dbReference type="EMBL" id="SUPL01000003">
    <property type="protein sequence ID" value="TJY36542.1"/>
    <property type="molecule type" value="Genomic_DNA"/>
</dbReference>
<evidence type="ECO:0000256" key="1">
    <source>
        <dbReference type="PROSITE-ProRule" id="PRU00169"/>
    </source>
</evidence>
<dbReference type="InterPro" id="IPR052893">
    <property type="entry name" value="TCS_response_regulator"/>
</dbReference>
<organism evidence="3 4">
    <name type="scientific">Pontimicrobium aquaticum</name>
    <dbReference type="NCBI Taxonomy" id="2565367"/>
    <lineage>
        <taxon>Bacteria</taxon>
        <taxon>Pseudomonadati</taxon>
        <taxon>Bacteroidota</taxon>
        <taxon>Flavobacteriia</taxon>
        <taxon>Flavobacteriales</taxon>
        <taxon>Flavobacteriaceae</taxon>
        <taxon>Pontimicrobium</taxon>
    </lineage>
</organism>
<dbReference type="Proteomes" id="UP000307657">
    <property type="component" value="Unassembled WGS sequence"/>
</dbReference>
<evidence type="ECO:0000259" key="2">
    <source>
        <dbReference type="PROSITE" id="PS50110"/>
    </source>
</evidence>
<dbReference type="InterPro" id="IPR011006">
    <property type="entry name" value="CheY-like_superfamily"/>
</dbReference>
<gene>
    <name evidence="3" type="ORF">E5167_05855</name>
</gene>
<dbReference type="InterPro" id="IPR001789">
    <property type="entry name" value="Sig_transdc_resp-reg_receiver"/>
</dbReference>
<reference evidence="3 4" key="1">
    <citation type="submission" date="2019-04" db="EMBL/GenBank/DDBJ databases">
        <title>Lacinutrix sp. nov., isolated from marine water.</title>
        <authorList>
            <person name="Kim W."/>
        </authorList>
    </citation>
    <scope>NUCLEOTIDE SEQUENCE [LARGE SCALE GENOMIC DNA]</scope>
    <source>
        <strain evidence="3 4">CAU 1491</strain>
    </source>
</reference>
<dbReference type="PROSITE" id="PS50110">
    <property type="entry name" value="RESPONSE_REGULATORY"/>
    <property type="match status" value="1"/>
</dbReference>
<feature type="modified residue" description="4-aspartylphosphate" evidence="1">
    <location>
        <position position="64"/>
    </location>
</feature>
<dbReference type="GO" id="GO:0000160">
    <property type="term" value="P:phosphorelay signal transduction system"/>
    <property type="evidence" value="ECO:0007669"/>
    <property type="project" value="InterPro"/>
</dbReference>
<dbReference type="SMART" id="SM00448">
    <property type="entry name" value="REC"/>
    <property type="match status" value="1"/>
</dbReference>
<accession>A0A4U0F1P9</accession>
<proteinExistence type="predicted"/>
<keyword evidence="4" id="KW-1185">Reference proteome</keyword>
<protein>
    <submittedName>
        <fullName evidence="3">Response regulator</fullName>
    </submittedName>
</protein>
<dbReference type="SUPFAM" id="SSF52172">
    <property type="entry name" value="CheY-like"/>
    <property type="match status" value="1"/>
</dbReference>
<evidence type="ECO:0000313" key="3">
    <source>
        <dbReference type="EMBL" id="TJY36542.1"/>
    </source>
</evidence>
<comment type="caution">
    <text evidence="3">The sequence shown here is derived from an EMBL/GenBank/DDBJ whole genome shotgun (WGS) entry which is preliminary data.</text>
</comment>